<feature type="transmembrane region" description="Helical" evidence="2">
    <location>
        <begin position="369"/>
        <end position="392"/>
    </location>
</feature>
<feature type="transmembrane region" description="Helical" evidence="2">
    <location>
        <begin position="336"/>
        <end position="363"/>
    </location>
</feature>
<feature type="compositionally biased region" description="Basic and acidic residues" evidence="1">
    <location>
        <begin position="583"/>
        <end position="594"/>
    </location>
</feature>
<feature type="domain" description="Phage tail lysozyme" evidence="3">
    <location>
        <begin position="473"/>
        <end position="605"/>
    </location>
</feature>
<keyword evidence="5" id="KW-1185">Reference proteome</keyword>
<protein>
    <recommendedName>
        <fullName evidence="3">Phage tail lysozyme domain-containing protein</fullName>
    </recommendedName>
</protein>
<keyword evidence="2" id="KW-1133">Transmembrane helix</keyword>
<comment type="caution">
    <text evidence="4">The sequence shown here is derived from an EMBL/GenBank/DDBJ whole genome shotgun (WGS) entry which is preliminary data.</text>
</comment>
<keyword evidence="2" id="KW-0472">Membrane</keyword>
<dbReference type="Gene3D" id="1.10.530.10">
    <property type="match status" value="1"/>
</dbReference>
<dbReference type="InterPro" id="IPR041219">
    <property type="entry name" value="Phage_lysozyme2"/>
</dbReference>
<evidence type="ECO:0000256" key="2">
    <source>
        <dbReference type="SAM" id="Phobius"/>
    </source>
</evidence>
<proteinExistence type="predicted"/>
<dbReference type="Pfam" id="PF18013">
    <property type="entry name" value="Phage_lysozyme2"/>
    <property type="match status" value="1"/>
</dbReference>
<evidence type="ECO:0000259" key="3">
    <source>
        <dbReference type="Pfam" id="PF18013"/>
    </source>
</evidence>
<dbReference type="EMBL" id="JACTVA010000041">
    <property type="protein sequence ID" value="MBC9208940.1"/>
    <property type="molecule type" value="Genomic_DNA"/>
</dbReference>
<feature type="region of interest" description="Disordered" evidence="1">
    <location>
        <begin position="400"/>
        <end position="436"/>
    </location>
</feature>
<feature type="non-terminal residue" evidence="4">
    <location>
        <position position="622"/>
    </location>
</feature>
<reference evidence="4 5" key="1">
    <citation type="journal article" date="2013" name="Int. J. Syst. Evol. Microbiol.">
        <title>Roseomonas aerophila sp. nov., isolated from air.</title>
        <authorList>
            <person name="Kim S.J."/>
            <person name="Weon H.Y."/>
            <person name="Ahn J.H."/>
            <person name="Hong S.B."/>
            <person name="Seok S.J."/>
            <person name="Whang K.S."/>
            <person name="Kwon S.W."/>
        </authorList>
    </citation>
    <scope>NUCLEOTIDE SEQUENCE [LARGE SCALE GENOMIC DNA]</scope>
    <source>
        <strain evidence="4 5">NBRC 108923</strain>
    </source>
</reference>
<organism evidence="4 5">
    <name type="scientific">Teichococcus aerophilus</name>
    <dbReference type="NCBI Taxonomy" id="1224513"/>
    <lineage>
        <taxon>Bacteria</taxon>
        <taxon>Pseudomonadati</taxon>
        <taxon>Pseudomonadota</taxon>
        <taxon>Alphaproteobacteria</taxon>
        <taxon>Acetobacterales</taxon>
        <taxon>Roseomonadaceae</taxon>
        <taxon>Roseomonas</taxon>
    </lineage>
</organism>
<evidence type="ECO:0000313" key="5">
    <source>
        <dbReference type="Proteomes" id="UP000626026"/>
    </source>
</evidence>
<sequence length="622" mass="65400">MSASVKGGALSLTLSAVDGITKPLERINQNVLRVQNSFGRLGQNVGRVSGMNALAAGARNVARSMAQIIPPLGALTAAGSVAGVVHLAARWASFGVQLGHTAYRVQTSVASLLTLQGAARLAGVSAEDLSAGMEGLGDALSDAVGGRDSTALQYFTMLGVAMRDARGNARTAAEALPQVADGIARIADPRLQARVMSALRLPASMLPFLKKGSAGLREWEADARRFGLITEEGAEAAQKFNLAQTRLQMAGEGLVNTIAQRLAPVMTPLLNRLTNWIAANRELIGQRVEEIVTRLAGAVERFIQNGGLQEIGSRIEAMVSGIQAVIRWMGGWENAAIALGGVLALQLLAPLTGIVGALTTIALFRPAAWMLRLLGVTGAGVGAAAVAGFLGVQRLGEMRAESGANTPEGQAERRRRMGQRGQAEGYYDPAADRSVDPGRQWAGLGAYLRSQMTPGGGRQGQPRSYTGEEATARQRQAFDYFRSQGWSAAQASGLVANLRHESGAGLDHQARGDGGKAYGIAQWHPDRQRNFRLWAGKPIQESTLEEQLAFVQFELTQGQERAAGAALRNARTPAEAAGVVSRQYERPANREGEAAARAQTATSMLPRLAAPAGTAVASGTPA</sequence>
<gene>
    <name evidence="4" type="ORF">IBL26_18985</name>
</gene>
<dbReference type="Proteomes" id="UP000626026">
    <property type="component" value="Unassembled WGS sequence"/>
</dbReference>
<feature type="region of interest" description="Disordered" evidence="1">
    <location>
        <begin position="583"/>
        <end position="622"/>
    </location>
</feature>
<name>A0ABR7RQP5_9PROT</name>
<evidence type="ECO:0000256" key="1">
    <source>
        <dbReference type="SAM" id="MobiDB-lite"/>
    </source>
</evidence>
<dbReference type="RefSeq" id="WP_187786088.1">
    <property type="nucleotide sequence ID" value="NZ_JACTVA010000041.1"/>
</dbReference>
<accession>A0ABR7RQP5</accession>
<keyword evidence="2" id="KW-0812">Transmembrane</keyword>
<evidence type="ECO:0000313" key="4">
    <source>
        <dbReference type="EMBL" id="MBC9208940.1"/>
    </source>
</evidence>
<feature type="region of interest" description="Disordered" evidence="1">
    <location>
        <begin position="450"/>
        <end position="470"/>
    </location>
</feature>